<feature type="domain" description="HotDog ACOT-type" evidence="5">
    <location>
        <begin position="42"/>
        <end position="155"/>
    </location>
</feature>
<dbReference type="InterPro" id="IPR040170">
    <property type="entry name" value="Cytosol_ACT"/>
</dbReference>
<dbReference type="Ensembl" id="ENSCHIT00010013979.1">
    <property type="protein sequence ID" value="ENSCHIP00010009937.1"/>
    <property type="gene ID" value="ENSCHIG00010007346.1"/>
</dbReference>
<accession>A0A8C2NVC9</accession>
<dbReference type="InterPro" id="IPR029069">
    <property type="entry name" value="HotDog_dom_sf"/>
</dbReference>
<dbReference type="InterPro" id="IPR006683">
    <property type="entry name" value="Thioestr_dom"/>
</dbReference>
<evidence type="ECO:0000256" key="1">
    <source>
        <dbReference type="ARBA" id="ARBA00022487"/>
    </source>
</evidence>
<evidence type="ECO:0000256" key="3">
    <source>
        <dbReference type="PROSITE-ProRule" id="PRU01106"/>
    </source>
</evidence>
<feature type="region of interest" description="Disordered" evidence="4">
    <location>
        <begin position="18"/>
        <end position="41"/>
    </location>
</feature>
<evidence type="ECO:0000259" key="5">
    <source>
        <dbReference type="PROSITE" id="PS51770"/>
    </source>
</evidence>
<dbReference type="PROSITE" id="PS51770">
    <property type="entry name" value="HOTDOG_ACOT"/>
    <property type="match status" value="1"/>
</dbReference>
<organism evidence="6">
    <name type="scientific">Capra hircus</name>
    <name type="common">Goat</name>
    <dbReference type="NCBI Taxonomy" id="9925"/>
    <lineage>
        <taxon>Eukaryota</taxon>
        <taxon>Metazoa</taxon>
        <taxon>Chordata</taxon>
        <taxon>Craniata</taxon>
        <taxon>Vertebrata</taxon>
        <taxon>Euteleostomi</taxon>
        <taxon>Mammalia</taxon>
        <taxon>Eutheria</taxon>
        <taxon>Laurasiatheria</taxon>
        <taxon>Artiodactyla</taxon>
        <taxon>Ruminantia</taxon>
        <taxon>Pecora</taxon>
        <taxon>Bovidae</taxon>
        <taxon>Caprinae</taxon>
        <taxon>Capra</taxon>
    </lineage>
</organism>
<protein>
    <recommendedName>
        <fullName evidence="5">HotDog ACOT-type domain-containing protein</fullName>
    </recommendedName>
</protein>
<dbReference type="AlphaFoldDB" id="A0A8C2NVC9"/>
<evidence type="ECO:0000256" key="4">
    <source>
        <dbReference type="SAM" id="MobiDB-lite"/>
    </source>
</evidence>
<evidence type="ECO:0000256" key="2">
    <source>
        <dbReference type="ARBA" id="ARBA00022801"/>
    </source>
</evidence>
<proteinExistence type="predicted"/>
<dbReference type="Pfam" id="PF03061">
    <property type="entry name" value="4HBT"/>
    <property type="match status" value="1"/>
</dbReference>
<keyword evidence="2 3" id="KW-0378">Hydrolase</keyword>
<name>A0A8C2NVC9_CAPHI</name>
<evidence type="ECO:0000313" key="6">
    <source>
        <dbReference type="Ensembl" id="ENSCHIP00010009937.1"/>
    </source>
</evidence>
<dbReference type="InterPro" id="IPR033120">
    <property type="entry name" value="HOTDOG_ACOT"/>
</dbReference>
<dbReference type="GO" id="GO:0006637">
    <property type="term" value="P:acyl-CoA metabolic process"/>
    <property type="evidence" value="ECO:0007669"/>
    <property type="project" value="TreeGrafter"/>
</dbReference>
<keyword evidence="1" id="KW-0719">Serine esterase</keyword>
<dbReference type="Gene3D" id="3.10.129.10">
    <property type="entry name" value="Hotdog Thioesterase"/>
    <property type="match status" value="1"/>
</dbReference>
<dbReference type="FunFam" id="3.10.129.10:FF:000020">
    <property type="entry name" value="Acyl-coenzyme A thioesterase 11"/>
    <property type="match status" value="1"/>
</dbReference>
<dbReference type="GO" id="GO:0052816">
    <property type="term" value="F:long-chain fatty acyl-CoA hydrolase activity"/>
    <property type="evidence" value="ECO:0007669"/>
    <property type="project" value="TreeGrafter"/>
</dbReference>
<dbReference type="GO" id="GO:0052689">
    <property type="term" value="F:carboxylic ester hydrolase activity"/>
    <property type="evidence" value="ECO:0007669"/>
    <property type="project" value="UniProtKB-KW"/>
</dbReference>
<reference evidence="6" key="1">
    <citation type="submission" date="2019-03" db="EMBL/GenBank/DDBJ databases">
        <title>Genome sequencing and reference-guided assembly of Black Bengal Goat (Capra hircus).</title>
        <authorList>
            <person name="Siddiki A.Z."/>
            <person name="Baten A."/>
            <person name="Billah M."/>
            <person name="Alam M.A.U."/>
            <person name="Shawrob K.S.M."/>
            <person name="Saha S."/>
            <person name="Chowdhury M."/>
            <person name="Rahman A.H."/>
            <person name="Stear M."/>
            <person name="Miah G."/>
            <person name="Das G.B."/>
            <person name="Hossain M.M."/>
            <person name="Kumkum M."/>
            <person name="Islam M.S."/>
            <person name="Mollah A.M."/>
            <person name="Ahsan A."/>
            <person name="Tusar F."/>
            <person name="Khan M.K.I."/>
        </authorList>
    </citation>
    <scope>NUCLEOTIDE SEQUENCE [LARGE SCALE GENOMIC DNA]</scope>
</reference>
<sequence>MIQTVGSHLRRGLASVFSNRTSRKSASRTDSDNMADGEGYRNPTEVQMSQLVLPCHTNQRGELSVGQLLKWIDATACLSAERHAGCPCVTASMDDIYFEHTISVGQVVNIKAKVNRAFNSSMEVGVCVEAYRQEAETHRRHINSAFMTFVVLGADDQPQMLPWIRPQPGVSAPLPAPFPLCPGVTGLGSTGPALSFC</sequence>
<dbReference type="PANTHER" id="PTHR11049:SF1">
    <property type="entry name" value="ACYL-COENZYME A THIOESTERASE 11"/>
    <property type="match status" value="1"/>
</dbReference>
<dbReference type="SUPFAM" id="SSF54637">
    <property type="entry name" value="Thioesterase/thiol ester dehydrase-isomerase"/>
    <property type="match status" value="1"/>
</dbReference>
<dbReference type="PANTHER" id="PTHR11049">
    <property type="entry name" value="ACYL COENZYME A THIOESTER HYDROLASE"/>
    <property type="match status" value="1"/>
</dbReference>
<dbReference type="GO" id="GO:0005829">
    <property type="term" value="C:cytosol"/>
    <property type="evidence" value="ECO:0007669"/>
    <property type="project" value="TreeGrafter"/>
</dbReference>
<dbReference type="CDD" id="cd03442">
    <property type="entry name" value="BFIT_BACH"/>
    <property type="match status" value="1"/>
</dbReference>
<reference evidence="6" key="2">
    <citation type="submission" date="2025-08" db="UniProtKB">
        <authorList>
            <consortium name="Ensembl"/>
        </authorList>
    </citation>
    <scope>IDENTIFICATION</scope>
</reference>